<gene>
    <name evidence="2" type="ORF">TorRG33x02_144640</name>
</gene>
<dbReference type="PANTHER" id="PTHR34458">
    <property type="entry name" value="POLLEN OLE E 1 ALLERGEN AND EXTENSIN FAMILY PROTEIN-RELATED"/>
    <property type="match status" value="1"/>
</dbReference>
<dbReference type="InterPro" id="IPR040404">
    <property type="entry name" value="Phylloplanin-like"/>
</dbReference>
<keyword evidence="1" id="KW-0812">Transmembrane</keyword>
<organism evidence="2 3">
    <name type="scientific">Trema orientale</name>
    <name type="common">Charcoal tree</name>
    <name type="synonym">Celtis orientalis</name>
    <dbReference type="NCBI Taxonomy" id="63057"/>
    <lineage>
        <taxon>Eukaryota</taxon>
        <taxon>Viridiplantae</taxon>
        <taxon>Streptophyta</taxon>
        <taxon>Embryophyta</taxon>
        <taxon>Tracheophyta</taxon>
        <taxon>Spermatophyta</taxon>
        <taxon>Magnoliopsida</taxon>
        <taxon>eudicotyledons</taxon>
        <taxon>Gunneridae</taxon>
        <taxon>Pentapetalae</taxon>
        <taxon>rosids</taxon>
        <taxon>fabids</taxon>
        <taxon>Rosales</taxon>
        <taxon>Cannabaceae</taxon>
        <taxon>Trema</taxon>
    </lineage>
</organism>
<evidence type="ECO:0008006" key="4">
    <source>
        <dbReference type="Google" id="ProtNLM"/>
    </source>
</evidence>
<evidence type="ECO:0000313" key="3">
    <source>
        <dbReference type="Proteomes" id="UP000237000"/>
    </source>
</evidence>
<dbReference type="Proteomes" id="UP000237000">
    <property type="component" value="Unassembled WGS sequence"/>
</dbReference>
<dbReference type="AlphaFoldDB" id="A0A2P5EW63"/>
<sequence length="232" mass="24704">MVWSKTISQKTIFWNIFMAYPSPVLLFIAPLLVAMSSVALRILPNHNLPDVTNNNVRQPAVKIPGVVKCFVPPLNCPGTPNPVPGVNVNVILTCNEDRTVIADAVTDTSGFFQFVVDSSSTILSGASNTADCKAALRIPIAGCGVFLAKGVLDDPLGAVKSITDKLFDNDVGQPVSTAAICSVNSGSDQLTVHDDHVVSSGQSSYDTSTTLHEDHHIADTGKSTYYNDHIHT</sequence>
<reference evidence="3" key="1">
    <citation type="submission" date="2016-06" db="EMBL/GenBank/DDBJ databases">
        <title>Parallel loss of symbiosis genes in relatives of nitrogen-fixing non-legume Parasponia.</title>
        <authorList>
            <person name="Van Velzen R."/>
            <person name="Holmer R."/>
            <person name="Bu F."/>
            <person name="Rutten L."/>
            <person name="Van Zeijl A."/>
            <person name="Liu W."/>
            <person name="Santuari L."/>
            <person name="Cao Q."/>
            <person name="Sharma T."/>
            <person name="Shen D."/>
            <person name="Roswanjaya Y."/>
            <person name="Wardhani T."/>
            <person name="Kalhor M.S."/>
            <person name="Jansen J."/>
            <person name="Van den Hoogen J."/>
            <person name="Gungor B."/>
            <person name="Hartog M."/>
            <person name="Hontelez J."/>
            <person name="Verver J."/>
            <person name="Yang W.-C."/>
            <person name="Schijlen E."/>
            <person name="Repin R."/>
            <person name="Schilthuizen M."/>
            <person name="Schranz E."/>
            <person name="Heidstra R."/>
            <person name="Miyata K."/>
            <person name="Fedorova E."/>
            <person name="Kohlen W."/>
            <person name="Bisseling T."/>
            <person name="Smit S."/>
            <person name="Geurts R."/>
        </authorList>
    </citation>
    <scope>NUCLEOTIDE SEQUENCE [LARGE SCALE GENOMIC DNA]</scope>
    <source>
        <strain evidence="3">cv. RG33-2</strain>
    </source>
</reference>
<protein>
    <recommendedName>
        <fullName evidence="4">Pollen Ole e 1 allergen and extensin family protein</fullName>
    </recommendedName>
</protein>
<dbReference type="EMBL" id="JXTC01000090">
    <property type="protein sequence ID" value="PON89784.1"/>
    <property type="molecule type" value="Genomic_DNA"/>
</dbReference>
<dbReference type="PANTHER" id="PTHR34458:SF11">
    <property type="entry name" value="MD-2-RELATED LIPID-RECOGNITION DOMAIN-CONTAINING PROTEIN"/>
    <property type="match status" value="1"/>
</dbReference>
<dbReference type="OrthoDB" id="1104689at2759"/>
<keyword evidence="1" id="KW-1133">Transmembrane helix</keyword>
<evidence type="ECO:0000313" key="2">
    <source>
        <dbReference type="EMBL" id="PON89784.1"/>
    </source>
</evidence>
<keyword evidence="1" id="KW-0472">Membrane</keyword>
<feature type="transmembrane region" description="Helical" evidence="1">
    <location>
        <begin position="12"/>
        <end position="35"/>
    </location>
</feature>
<comment type="caution">
    <text evidence="2">The sequence shown here is derived from an EMBL/GenBank/DDBJ whole genome shotgun (WGS) entry which is preliminary data.</text>
</comment>
<name>A0A2P5EW63_TREOI</name>
<accession>A0A2P5EW63</accession>
<keyword evidence="3" id="KW-1185">Reference proteome</keyword>
<proteinExistence type="predicted"/>
<dbReference type="FunCoup" id="A0A2P5EW63">
    <property type="interactions" value="49"/>
</dbReference>
<dbReference type="InParanoid" id="A0A2P5EW63"/>
<evidence type="ECO:0000256" key="1">
    <source>
        <dbReference type="SAM" id="Phobius"/>
    </source>
</evidence>